<reference evidence="3" key="1">
    <citation type="submission" date="2018-05" db="EMBL/GenBank/DDBJ databases">
        <authorList>
            <person name="Lanie J.A."/>
            <person name="Ng W.-L."/>
            <person name="Kazmierczak K.M."/>
            <person name="Andrzejewski T.M."/>
            <person name="Davidsen T.M."/>
            <person name="Wayne K.J."/>
            <person name="Tettelin H."/>
            <person name="Glass J.I."/>
            <person name="Rusch D."/>
            <person name="Podicherti R."/>
            <person name="Tsui H.-C.T."/>
            <person name="Winkler M.E."/>
        </authorList>
    </citation>
    <scope>NUCLEOTIDE SEQUENCE</scope>
</reference>
<proteinExistence type="predicted"/>
<dbReference type="Pfam" id="PF00679">
    <property type="entry name" value="EFG_C"/>
    <property type="match status" value="1"/>
</dbReference>
<dbReference type="EMBL" id="UINC01044549">
    <property type="protein sequence ID" value="SVB50150.1"/>
    <property type="molecule type" value="Genomic_DNA"/>
</dbReference>
<dbReference type="SUPFAM" id="SSF54980">
    <property type="entry name" value="EF-G C-terminal domain-like"/>
    <property type="match status" value="1"/>
</dbReference>
<dbReference type="Pfam" id="PF21018">
    <property type="entry name" value="BipA_C"/>
    <property type="match status" value="1"/>
</dbReference>
<sequence length="172" mass="19386">QIRMNFSIPTRGLIGFRSFFQNATRGDGIMNSTFSRYEPLKGEIRSATHGFLVASEPGESVTYGLVNAQERGKTIIGANIKVYEGMIVGIHSRPSDLVVNVCKEKKLTNVRSSTADIATQLIRPLQFSLEEALDIISEDEFIEITPDNLRLRKKILSGSDRYRYERNKKRSS</sequence>
<feature type="non-terminal residue" evidence="3">
    <location>
        <position position="1"/>
    </location>
</feature>
<evidence type="ECO:0000313" key="3">
    <source>
        <dbReference type="EMBL" id="SVB50150.1"/>
    </source>
</evidence>
<protein>
    <submittedName>
        <fullName evidence="3">Uncharacterized protein</fullName>
    </submittedName>
</protein>
<dbReference type="InterPro" id="IPR000640">
    <property type="entry name" value="EFG_V-like"/>
</dbReference>
<dbReference type="Gene3D" id="3.30.70.240">
    <property type="match status" value="1"/>
</dbReference>
<dbReference type="InterPro" id="IPR042116">
    <property type="entry name" value="TypA/BipA_C"/>
</dbReference>
<dbReference type="InterPro" id="IPR035647">
    <property type="entry name" value="EFG_III/V"/>
</dbReference>
<dbReference type="AlphaFoldDB" id="A0A382EHK0"/>
<name>A0A382EHK0_9ZZZZ</name>
<feature type="domain" description="Elongation factor EFG" evidence="1">
    <location>
        <begin position="3"/>
        <end position="45"/>
    </location>
</feature>
<accession>A0A382EHK0</accession>
<feature type="domain" description="TypA/BipA C-terminal" evidence="2">
    <location>
        <begin position="50"/>
        <end position="157"/>
    </location>
</feature>
<dbReference type="InterPro" id="IPR048876">
    <property type="entry name" value="BipA_C"/>
</dbReference>
<organism evidence="3">
    <name type="scientific">marine metagenome</name>
    <dbReference type="NCBI Taxonomy" id="408172"/>
    <lineage>
        <taxon>unclassified sequences</taxon>
        <taxon>metagenomes</taxon>
        <taxon>ecological metagenomes</taxon>
    </lineage>
</organism>
<dbReference type="Gene3D" id="2.40.50.250">
    <property type="entry name" value="bipa protein"/>
    <property type="match status" value="1"/>
</dbReference>
<evidence type="ECO:0000259" key="1">
    <source>
        <dbReference type="Pfam" id="PF00679"/>
    </source>
</evidence>
<gene>
    <name evidence="3" type="ORF">METZ01_LOCUS203004</name>
</gene>
<evidence type="ECO:0000259" key="2">
    <source>
        <dbReference type="Pfam" id="PF21018"/>
    </source>
</evidence>
<dbReference type="FunFam" id="2.40.50.250:FF:000001">
    <property type="entry name" value="GTP-binding protein TypA"/>
    <property type="match status" value="1"/>
</dbReference>